<feature type="transmembrane region" description="Helical" evidence="1">
    <location>
        <begin position="59"/>
        <end position="83"/>
    </location>
</feature>
<feature type="transmembrane region" description="Helical" evidence="1">
    <location>
        <begin position="142"/>
        <end position="163"/>
    </location>
</feature>
<keyword evidence="1" id="KW-0472">Membrane</keyword>
<evidence type="ECO:0000313" key="2">
    <source>
        <dbReference type="EMBL" id="TMQ62925.1"/>
    </source>
</evidence>
<feature type="transmembrane region" description="Helical" evidence="1">
    <location>
        <begin position="89"/>
        <end position="105"/>
    </location>
</feature>
<dbReference type="AlphaFoldDB" id="A0A538TH19"/>
<name>A0A538TH19_UNCEI</name>
<comment type="caution">
    <text evidence="2">The sequence shown here is derived from an EMBL/GenBank/DDBJ whole genome shotgun (WGS) entry which is preliminary data.</text>
</comment>
<dbReference type="Proteomes" id="UP000317366">
    <property type="component" value="Unassembled WGS sequence"/>
</dbReference>
<evidence type="ECO:0000256" key="1">
    <source>
        <dbReference type="SAM" id="Phobius"/>
    </source>
</evidence>
<protein>
    <recommendedName>
        <fullName evidence="4">ABC transporter permease</fullName>
    </recommendedName>
</protein>
<dbReference type="EMBL" id="VBOX01000066">
    <property type="protein sequence ID" value="TMQ62925.1"/>
    <property type="molecule type" value="Genomic_DNA"/>
</dbReference>
<evidence type="ECO:0000313" key="3">
    <source>
        <dbReference type="Proteomes" id="UP000317366"/>
    </source>
</evidence>
<feature type="transmembrane region" description="Helical" evidence="1">
    <location>
        <begin position="7"/>
        <end position="27"/>
    </location>
</feature>
<feature type="transmembrane region" description="Helical" evidence="1">
    <location>
        <begin position="256"/>
        <end position="277"/>
    </location>
</feature>
<feature type="transmembrane region" description="Helical" evidence="1">
    <location>
        <begin position="216"/>
        <end position="236"/>
    </location>
</feature>
<accession>A0A538TH19</accession>
<gene>
    <name evidence="2" type="ORF">E6K77_06240</name>
</gene>
<dbReference type="PANTHER" id="PTHR43370">
    <property type="entry name" value="SUGAR ABC TRANSPORTER INTEGRAL MEMBRANE PROTEIN-RELATED"/>
    <property type="match status" value="1"/>
</dbReference>
<sequence length="296" mass="30611">MMDWVPLVNFPLEWAAIALLAAGAIYWERSALSGVGIEGCMLSAVLGFCLGYEWSGSYVIAVGAAAGGAMAFALVAGAILLAFRADPTVGSFCLSLVPTCALVLFSRAGPLKLMTETPPPGLIGGTIFAGTYAEDLLASPGLIVAPLVLAIAGFIMLKTPYGLRLRAYSETPALARRGPGRVVWVRLSGAALGALWAVPAAAILLRVHPASAPFGLGYVALACAVAGRWGFLPAILMSAGPAILRTLRPYVPAGTAGGIALEAAPFVLALFYLVLFSRRALRASGSRKSRLDPDVL</sequence>
<feature type="transmembrane region" description="Helical" evidence="1">
    <location>
        <begin position="33"/>
        <end position="52"/>
    </location>
</feature>
<proteinExistence type="predicted"/>
<evidence type="ECO:0008006" key="4">
    <source>
        <dbReference type="Google" id="ProtNLM"/>
    </source>
</evidence>
<dbReference type="PANTHER" id="PTHR43370:SF1">
    <property type="entry name" value="GUANOSINE ABC TRANSPORTER PERMEASE PROTEIN NUPQ"/>
    <property type="match status" value="1"/>
</dbReference>
<keyword evidence="1" id="KW-1133">Transmembrane helix</keyword>
<organism evidence="2 3">
    <name type="scientific">Eiseniibacteriota bacterium</name>
    <dbReference type="NCBI Taxonomy" id="2212470"/>
    <lineage>
        <taxon>Bacteria</taxon>
        <taxon>Candidatus Eiseniibacteriota</taxon>
    </lineage>
</organism>
<keyword evidence="1" id="KW-0812">Transmembrane</keyword>
<feature type="transmembrane region" description="Helical" evidence="1">
    <location>
        <begin position="183"/>
        <end position="204"/>
    </location>
</feature>
<reference evidence="2 3" key="1">
    <citation type="journal article" date="2019" name="Nat. Microbiol.">
        <title>Mediterranean grassland soil C-N compound turnover is dependent on rainfall and depth, and is mediated by genomically divergent microorganisms.</title>
        <authorList>
            <person name="Diamond S."/>
            <person name="Andeer P.F."/>
            <person name="Li Z."/>
            <person name="Crits-Christoph A."/>
            <person name="Burstein D."/>
            <person name="Anantharaman K."/>
            <person name="Lane K.R."/>
            <person name="Thomas B.C."/>
            <person name="Pan C."/>
            <person name="Northen T.R."/>
            <person name="Banfield J.F."/>
        </authorList>
    </citation>
    <scope>NUCLEOTIDE SEQUENCE [LARGE SCALE GENOMIC DNA]</scope>
    <source>
        <strain evidence="2">WS_7</strain>
    </source>
</reference>